<feature type="compositionally biased region" description="Polar residues" evidence="3">
    <location>
        <begin position="5045"/>
        <end position="5057"/>
    </location>
</feature>
<feature type="compositionally biased region" description="Low complexity" evidence="3">
    <location>
        <begin position="3864"/>
        <end position="3873"/>
    </location>
</feature>
<feature type="compositionally biased region" description="Gly residues" evidence="3">
    <location>
        <begin position="1715"/>
        <end position="1732"/>
    </location>
</feature>
<feature type="region of interest" description="Disordered" evidence="3">
    <location>
        <begin position="3828"/>
        <end position="3873"/>
    </location>
</feature>
<dbReference type="SUPFAM" id="SSF49899">
    <property type="entry name" value="Concanavalin A-like lectins/glucanases"/>
    <property type="match status" value="3"/>
</dbReference>
<dbReference type="SUPFAM" id="SSF56204">
    <property type="entry name" value="Hect, E3 ligase catalytic domain"/>
    <property type="match status" value="2"/>
</dbReference>
<dbReference type="PANTHER" id="PTHR46654">
    <property type="entry name" value="E3 UBIQUITIN-PROTEIN LIGASE HECTD3"/>
    <property type="match status" value="1"/>
</dbReference>
<dbReference type="GO" id="GO:0004842">
    <property type="term" value="F:ubiquitin-protein transferase activity"/>
    <property type="evidence" value="ECO:0007669"/>
    <property type="project" value="InterPro"/>
</dbReference>
<dbReference type="GeneID" id="26907994"/>
<dbReference type="GO" id="GO:0005737">
    <property type="term" value="C:cytoplasm"/>
    <property type="evidence" value="ECO:0007669"/>
    <property type="project" value="TreeGrafter"/>
</dbReference>
<feature type="region of interest" description="Disordered" evidence="3">
    <location>
        <begin position="3310"/>
        <end position="3349"/>
    </location>
</feature>
<accession>A0A0N0DSP2</accession>
<feature type="domain" description="B30.2/SPRY" evidence="4">
    <location>
        <begin position="4336"/>
        <end position="4558"/>
    </location>
</feature>
<dbReference type="VEuPathDB" id="TriTrypDB:LpyrH10_20_0330"/>
<evidence type="ECO:0000256" key="2">
    <source>
        <dbReference type="PROSITE-ProRule" id="PRU00104"/>
    </source>
</evidence>
<dbReference type="RefSeq" id="XP_015654801.1">
    <property type="nucleotide sequence ID" value="XM_015806437.1"/>
</dbReference>
<feature type="region of interest" description="Disordered" evidence="3">
    <location>
        <begin position="3098"/>
        <end position="3194"/>
    </location>
</feature>
<dbReference type="PROSITE" id="PS50188">
    <property type="entry name" value="B302_SPRY"/>
    <property type="match status" value="3"/>
</dbReference>
<dbReference type="Gene3D" id="3.90.1750.10">
    <property type="entry name" value="Hect, E3 ligase catalytic domains"/>
    <property type="match status" value="1"/>
</dbReference>
<evidence type="ECO:0000313" key="7">
    <source>
        <dbReference type="Proteomes" id="UP000037923"/>
    </source>
</evidence>
<feature type="compositionally biased region" description="Low complexity" evidence="3">
    <location>
        <begin position="502"/>
        <end position="516"/>
    </location>
</feature>
<feature type="compositionally biased region" description="Low complexity" evidence="3">
    <location>
        <begin position="3318"/>
        <end position="3329"/>
    </location>
</feature>
<dbReference type="Proteomes" id="UP000037923">
    <property type="component" value="Unassembled WGS sequence"/>
</dbReference>
<feature type="compositionally biased region" description="Basic and acidic residues" evidence="3">
    <location>
        <begin position="3098"/>
        <end position="3108"/>
    </location>
</feature>
<feature type="compositionally biased region" description="Pro residues" evidence="3">
    <location>
        <begin position="5603"/>
        <end position="5622"/>
    </location>
</feature>
<feature type="region of interest" description="Disordered" evidence="3">
    <location>
        <begin position="5634"/>
        <end position="5670"/>
    </location>
</feature>
<dbReference type="SMART" id="SM00449">
    <property type="entry name" value="SPRY"/>
    <property type="match status" value="3"/>
</dbReference>
<evidence type="ECO:0008006" key="8">
    <source>
        <dbReference type="Google" id="ProtNLM"/>
    </source>
</evidence>
<feature type="compositionally biased region" description="Basic and acidic residues" evidence="3">
    <location>
        <begin position="2124"/>
        <end position="2135"/>
    </location>
</feature>
<dbReference type="OrthoDB" id="239701at2759"/>
<feature type="region of interest" description="Disordered" evidence="3">
    <location>
        <begin position="5529"/>
        <end position="5622"/>
    </location>
</feature>
<dbReference type="PANTHER" id="PTHR46654:SF2">
    <property type="entry name" value="UBIQUITIN-PROTEIN LIGASE"/>
    <property type="match status" value="1"/>
</dbReference>
<feature type="region of interest" description="Disordered" evidence="3">
    <location>
        <begin position="4213"/>
        <end position="4394"/>
    </location>
</feature>
<reference evidence="6 7" key="1">
    <citation type="submission" date="2015-07" db="EMBL/GenBank/DDBJ databases">
        <title>High-quality genome of monoxenous trypanosomatid Leptomonas pyrrhocoris.</title>
        <authorList>
            <person name="Flegontov P."/>
            <person name="Butenko A."/>
            <person name="Firsov S."/>
            <person name="Vlcek C."/>
            <person name="Logacheva M.D."/>
            <person name="Field M."/>
            <person name="Filatov D."/>
            <person name="Flegontova O."/>
            <person name="Gerasimov E."/>
            <person name="Jackson A.P."/>
            <person name="Kelly S."/>
            <person name="Opperdoes F."/>
            <person name="O'Reilly A."/>
            <person name="Votypka J."/>
            <person name="Yurchenko V."/>
            <person name="Lukes J."/>
        </authorList>
    </citation>
    <scope>NUCLEOTIDE SEQUENCE [LARGE SCALE GENOMIC DNA]</scope>
    <source>
        <strain evidence="6">H10</strain>
    </source>
</reference>
<feature type="active site" description="Glycyl thioester intermediate" evidence="2">
    <location>
        <position position="5686"/>
    </location>
</feature>
<feature type="compositionally biased region" description="Basic and acidic residues" evidence="3">
    <location>
        <begin position="4333"/>
        <end position="4346"/>
    </location>
</feature>
<dbReference type="InterPro" id="IPR035983">
    <property type="entry name" value="Hect_E3_ubiquitin_ligase"/>
</dbReference>
<feature type="domain" description="B30.2/SPRY" evidence="4">
    <location>
        <begin position="4640"/>
        <end position="4866"/>
    </location>
</feature>
<feature type="region of interest" description="Disordered" evidence="3">
    <location>
        <begin position="4834"/>
        <end position="4882"/>
    </location>
</feature>
<name>A0A0N0DSP2_LEPPY</name>
<feature type="region of interest" description="Disordered" evidence="3">
    <location>
        <begin position="1714"/>
        <end position="1753"/>
    </location>
</feature>
<dbReference type="Gene3D" id="2.60.120.200">
    <property type="match status" value="1"/>
</dbReference>
<feature type="domain" description="HECT" evidence="5">
    <location>
        <begin position="5202"/>
        <end position="5722"/>
    </location>
</feature>
<sequence length="5753" mass="608930">MDQLSSLYVRMASGAHSQLHNPASVMGFVDQMQSRVEKSSAPRKSFLIDPATPHSDVVIAESSALKQSVGWVTLQVTEGIRRGIHEWGIKVEHQGESNDESGLMLGILPKSFSKYDTFISQGGGWCLSRAGKFYGHWRRTDTGGGALTFGTGDRVVLTLDYEAAVMTVRVGEKVVVGELSGLTMEVFPAVSLHYRHQHVRFDHHAIREASSQHLPWRQRQTFPLAPAYMPLSFPDVQNLPLNSYLFSSLFQNCLSLEGSSAITMEEDRNATNTVPGAASAASLHELLEKERAEHAAMTTAPAEATAAITREKEQRAMRLYLSAEASAARLTVLSRAFAAVRRYVAVQPGTSSFLSPHVTAEYLRKRLYEAARESALRAGSQSGALCVSAANSVSAFSMGGNPASPSSSSSSGGVTGGGGYDAALNCGAVIVVHLFVQAVSSGQGVAAPLVVSFRDFILSLPIFSLVEGGAGGSVLAPDTVQLAVDHIVRLLDASTDLSDSAAAAARPATTTATASSKQPKTRQDGQGDAPVSTCTAALLEVAMLLALQRGLVSEVLRVCRYLLRVPAGTLSPALVAWLRRHTTELAPRQPLPDVGHALKRACEDPASFTPTQIDPSTVVLAVAYGAGCATLYLHTADGLSKWGPSAATPYVLLVDTRLPAPYCTGASRSSMAVTHTHVLLLTDRMASEEVALVLYSLQLDQHQVLRWADMHSSWPRSPRASPQLATMSGDGVLLLFERSAPAPASVRTANGAAAVAGTPASAVASGRGGRRLVDSTPLAVPSPPYGAPAAAPPLLSVEWEVVVLGYSAATAAALSGPPLWTRTLQPPPPISASGVRLDRCLLLRKPSLVDLGSPEEHLTVVGGHVTVELWVQFLDKEDAATLYQHGDRSTNGEVFLELIRWEGSHCIRGGYRHDVRGSCLVSAPLPPTAESRPLHVGLVFNGRWRLFFDGEEVAGNRQGSHVALDAPKQRWTVGAGCTCLLTGLRVWRLGRTARELSRDFRRSLAGDEPGLVAQFFFNERGGNVALNYVHQVKASHAVCSGGFAHVPCATHPWRHYGTSSVAAVASASIESAANPGTAAASLACDSTPACGRLHEWRDLTLTTCCVVRHVLLLSTPVGDSSPYPSKEGGRALMFFDLASGVAHRSLFFLTSRSPVRHWMRADPAGRLWELFEVDASLVKGEQEASYLVSLLNATGSSPQRPRERILAVVPLPLEEEEDAERLCTFVEDDSAFVEVEHADAVMAAASPSLDRRTSSNSSSSTAATAATGAAQCGPVVASTPAEPDQFHSQLSSFAALVAQPGATVSYSTVALWLLKLLAAHADADPDADQALFTPLADDVSSRCVTEVRVILCEHVRVVRANNARRAVALRSSLSWVVVAVALRVLLRLIRRARAFGLHPGPLKLTVVKKNGEGEELVNGEKGLPRLAQGEEAAAASEATMSLLLRELHTSSLRRRTAPSPAHDGPDNADSSTLLGLLADVINEDGLTLPTVVVTLARTVTVEGVGLFLPDVRQRAKLLRDMLRASSPLCASPLASAASLRSQRRNSDAGDKNTGGGDGGASSSSRPSKTVDEAAEERVPAMNVLLDAVAQSFTTVLAAAPLLCVEDGVASLSDVCDTLRTLLQESAVQWRRKWSVASTPSPLVSSTTTSNTEFTATAALHVAAAVVVARPSNSFHSFAFSLSEAIASLQLLLLSACQGNRWEVALTEMHASAGGATSGGGGGGGGNNGGRAVGAGAANSSAGDNNSNGGGNNGGWSTQSYMGGLAGARDAISAAALDLQHLCFSQAASHHPCVRLHYSALFTSAASCLALCVEAQQQEEEEQQQQSDAVAAKRASLLPAMVASLAPTFLTAPLHTALSAIPLVLTVEDGEWFQAELGQLLRLSEKLLGTLSASMTSDNSGGVNVAVPREFSNDGGASVAAARRLLSSLRESLYYASVWVAAFLFNCSTVSSSSVKEEQVRQRLGLASVTATPTAQRTVTNLTAILDCAPAEPSMAPSSSTLRRTAAAEAEAAAVWEQPLLEGGIWPQDAGADAEQNPTSDAGRRRGAYMAHLVHNTAYWSAKQAAFDHLGSKASSAMAPLITLMAAAALHLSSLPLPSLTAAQVEKLMCGVMRQLSRPVRTELLSRREGEGDHVGDTNGGGEATLTTPLSALSPVSRQRALDAMLKELQQRCELLLRVRTCSEVWDVEDALFMQPTCDAETASEASLHVERGSAPPQQQQRRTCAKRKLQEAWHAYELRRMRYRAHVASRPSCTLHEAVQLVKHVILSRATTAASLRAALRQRESLAALREAGIDRLVQLVMRAPCSAESVAQLLSAQGRGAESHFEDGLRGGGHGYVARIRSALYELLSYAAAPAPDQRSNRAGVSLSLVSSATVLCGLLDRAWQPRDFAFFVQLRVVPALVECYLTLFKSRAEPARVVGTSNARCGGGERSGERRSSHVGGSTTPASPRRHSATGAVPRARSVELRPIALTERRHRDEVVTAQQARRSSKSTLVSAAVLRGQSVAGEGGVAGNGGGADGPLQYTANEAMQAKVWLTVKNLMLQSTAMLTATQLSSMSRVEQTAVMAFLADALRAVGAELQHCRDVLARAVIDTPVLLAQAGDAAVLEPLVTVQDQVDLLCSLLSVVAGTLSSPTAAFKEQPSMTNAGERKDDAADGAMFLNGALGTVCAGVAETLLELVALDVHHARVVRNEAGVGCVVRDAAACARIAGLLLCRCQPVAIRCFASTTTESSFVPASPFSAWNAIYASPVFTAVPRAASSGDKGGHTCIQRWLDLCTYAVATTGLSRTAQHVLLTLRRLLHQPAWAAELRGFAAAYKCLVLTYVKLIQVGDGEEEEKGQSSGGSTRVRELSAVQLYVWVVVLGGQLLAPPVDLGMVVSYLDEKDGFQPTLAYVVDVESVSVSTTSTTNALTAAAPQAAASTSRHVRGASHLPSKLAAAMAGDGERVRSVVAVPIDPSSGCSREAEEVSLSPHQLFLPAWEAPVVVAVVPPYANLVEDFLMPALQHSVPLLFEKLHGAASFSSMELLVFTSLLQLTAGVMRARPDLARRLIEHGALPSIRQHALQGVVRLPFPLKVLKEWAALVAVRSAEEVAERIYTPEEEGRRGGAEQAGDAGDAGDAEVRERGEGRRQGRTARSNTTPVSGSPLPASRSATPTAAATTTPATLRTPAGFANENSGSISNSPLTVGGGGASAGRPVYTSLSAPLAPLPGSGEALLDTFRSGGLSASSTAVFLPGGGGGGYVVGNSASATASSAGAHLTAPSALTRDIASDYGLLRLARSFGVFAGAYGGVPSSSSMSAALGNARSSPGALLASATPTPTMNTGGNPSSLTDGSGTPAPARIPPRTELGTNGGAPMFLSFPMWDAHPLSSAAPSSHTPAAVTITPSRPEVRFPVWDDGFAIETAVLLNDGDVYPAIGDSLSIPCSWARVSASDYEEDSVPPASPSPFEFPLVTLYAAVEPTVATGKLLPFIQIKVHRGCLSATITFPRTNAGDHGGPETVFVTKAMRREDWHHCMHVSLMCNASCVTLCRNGEAANVELRGDVGRRLETLLRQDGFIRAVVLGRHAAAVVGADAPVSLHDIRDSSSGGCATPVRELDGPMALLGGLRIWGTSVLRTSVRVVAELVARDHALQPFGLPEHLCFFEMKEGSGGVVHSADTSQQYRGMLSGGVRWSIEPLPLGFYPSIELNSGRARSGVSTPPVSSTSLPRSTMSALIQSLSPLFFSRFAGDVMWSLLSMTARHATVTALEVGMSPAYELRCLSDKSAARRLARPRCFDPRQVLDPNQKLPYQLYRLFQLQDSGCLPNKYERLIHGVVQRLVTVLAAEEGGDGGNDKANEDTPSTQRAAKTEATRSAPLINPHGAKPSANPTAAATPAVIGTSSLTTFVGDTALLLRQLRRDDGEMFVMELPPARGPSAATVPATAASSAALNAAQGAAILPISLTNGGTGVLSFDTKYRNMEQAMLYKDEELKNILAKYPDGQGGWPAYTLTASAAPWAYLRSVSSSAAGHRLTMNGKTSEALTSSILTVTVKSLKPVILHAAVRALCDALRGLPTRQRRDERRRGSNTERGSLLPVVAAGLLDARVVASLIQQSSARSSDDDCAHFVRILTDLLQLWRCVPRVSPHDQLPLAMAMSHLNLPLCSIVQRQSSDADLGSLLSTTTGTYSPYVQALVGLWATAIQVDCEWAGRTYAEQLRARWRRLLRTWRRSAVHRPAASRLPPRKTSSNAPSQPTTGRVTGLTATETSRGRQGPQLYTPPSSPNMRAQVRTAAALSTDAPFAPESEPGKARQQRGEEVAGEMRDSAPPAVELVAMEPPAGSPGSPSSPTNSEGARHDVAVRRDRCPKGVARKGNGLWVVKGGSGSSGSTAEGAQDDPARNSGGGGGVSGRSGGATTVRSSVGFTSGAVYWEVYVTNISRSEHPPSLTNGSTLASNVLVGVATERCTPMFSLSGPDGAGVFLGNDSESWAFDGGRALRYYKGCCLESGPRTKWKMDDVIGFVLDIARNRLCCSHNGRLVAEFNGSFLSPQQRAEQVALFPVIICAGEGSCEVNFGATGFASSPPPGCLPVDPSLYVSEEAARVWQLVLAEELLTPRGPGALSRMNTRGTTNSTVAAAAEEAEEEEKTAESNDLIAFVGNDGAERGVSSRRARILAHPALPHLCRHVAAYSKGRFGPLDVVLLCPDGNAKTVSSRECKTDKESSLLLGSVAVTSGRWYFEVVLPGEPTFHVGWYAWRALEEQGDGGNGAATTALNPDTPATAFLASPNGRAQLGHDAFSWSLDAARMAVRHNKQQRTLARRAWKCGDVVGCLLDCDAGSVAFTVNGEALVETHGGATIFSGRSPPHTPPPLLSTSPHQQTASAPTSPLRVQPERRPSNTSGAVAATEAPCNTPAALFTGISMSETRGLVPAILLEPKSALGCLWNADELLYPPQDGSYRALGGAHVVRNALVQLITQTSTDVSGSVTANGGGGSNRGEEKWRAPRAVQTAAAPSRWLNTAALQELLYYASKVQELCPTSLRSYTMPSLFNVPRMESPGAAAEDDATSTDGPQSPSRKLSQQQQQQDLCSASGLDVPQLHTHLAALLFFAHLFTFLYPFAHAASLPFMVEDTPLGSNWAMTNLHRTLNQCRAFAPPWTALRVLQWSLDASNGAGDAVRLSVNRRKALTVVRDPSASITRRLRDSLFGQVYQLLSTKAAVLFTTNKKMWTVAFYGEGADDVGGPYRECLTQMCTELMSGSLTLFLPSANMANELGEVRDAFVVNPVCAPPVELLMYRFLGRLMGGCLRGGEPLSLYLPSALWKYLVGEAADDTDMARVDVATLHAIEYVERIAGTTGASKAVLSMTDEEVAERNAELVELCPGGFSLLNDAGVEEELVPGGDQVPLTVHNASLYVRLVREQKLYGSGAAQRRALQQGFHEVVPLCSVAGLKWYELEELVCGQCDYDPDALLDTARFDGLEASDVRIAFLRAVLRGFTRHQRALFMRFVSGRERLPPGIRLKIMPDDAPRGGASIAPLTPRVPPVIANATAAAGVMTPQPPPPQTSGEGGHHDHSSGRSGSGGSGNNTRNGTFARHNVLQQQSGLSGSSQPPPPPPQPSFSPPQLGFTPPPPQSMPLPPGLARAIPPPVLQPRQLLSGQRGANAPSLLTSSPPARPTRHTVPDAQQLSGNPAQDADLATCDDARLPHASTCFYWLRLPRYSSAAVMAEKLLFAIEQCVDIDADFRVHDTDVAEQEAGPSLARVSSDEDDLFEDFSHLR</sequence>
<dbReference type="EMBL" id="LGTL01000020">
    <property type="protein sequence ID" value="KPA76362.1"/>
    <property type="molecule type" value="Genomic_DNA"/>
</dbReference>
<feature type="compositionally biased region" description="Polar residues" evidence="3">
    <location>
        <begin position="3175"/>
        <end position="3186"/>
    </location>
</feature>
<organism evidence="6 7">
    <name type="scientific">Leptomonas pyrrhocoris</name>
    <name type="common">Firebug parasite</name>
    <dbReference type="NCBI Taxonomy" id="157538"/>
    <lineage>
        <taxon>Eukaryota</taxon>
        <taxon>Discoba</taxon>
        <taxon>Euglenozoa</taxon>
        <taxon>Kinetoplastea</taxon>
        <taxon>Metakinetoplastina</taxon>
        <taxon>Trypanosomatida</taxon>
        <taxon>Trypanosomatidae</taxon>
        <taxon>Leishmaniinae</taxon>
        <taxon>Leptomonas</taxon>
    </lineage>
</organism>
<dbReference type="InterPro" id="IPR042469">
    <property type="entry name" value="HECTD3"/>
</dbReference>
<feature type="region of interest" description="Disordered" evidence="3">
    <location>
        <begin position="2124"/>
        <end position="2146"/>
    </location>
</feature>
<feature type="region of interest" description="Disordered" evidence="3">
    <location>
        <begin position="1535"/>
        <end position="1575"/>
    </location>
</feature>
<dbReference type="Gene3D" id="3.30.2160.10">
    <property type="entry name" value="Hect, E3 ligase catalytic domain"/>
    <property type="match status" value="1"/>
</dbReference>
<keyword evidence="1 2" id="KW-0833">Ubl conjugation pathway</keyword>
<comment type="caution">
    <text evidence="6">The sequence shown here is derived from an EMBL/GenBank/DDBJ whole genome shotgun (WGS) entry which is preliminary data.</text>
</comment>
<feature type="compositionally biased region" description="Low complexity" evidence="3">
    <location>
        <begin position="4317"/>
        <end position="4328"/>
    </location>
</feature>
<dbReference type="PROSITE" id="PS50237">
    <property type="entry name" value="HECT"/>
    <property type="match status" value="1"/>
</dbReference>
<gene>
    <name evidence="6" type="ORF">ABB37_07709</name>
</gene>
<feature type="region of interest" description="Disordered" evidence="3">
    <location>
        <begin position="5032"/>
        <end position="5063"/>
    </location>
</feature>
<dbReference type="CDD" id="cd11709">
    <property type="entry name" value="SPRY"/>
    <property type="match status" value="3"/>
</dbReference>
<evidence type="ECO:0000313" key="6">
    <source>
        <dbReference type="EMBL" id="KPA76362.1"/>
    </source>
</evidence>
<dbReference type="Gene3D" id="3.30.2410.10">
    <property type="entry name" value="Hect, E3 ligase catalytic domain"/>
    <property type="match status" value="2"/>
</dbReference>
<feature type="compositionally biased region" description="Low complexity" evidence="3">
    <location>
        <begin position="3147"/>
        <end position="3171"/>
    </location>
</feature>
<proteinExistence type="predicted"/>
<feature type="compositionally biased region" description="Low complexity" evidence="3">
    <location>
        <begin position="1733"/>
        <end position="1746"/>
    </location>
</feature>
<dbReference type="Gene3D" id="2.60.120.920">
    <property type="match status" value="3"/>
</dbReference>
<evidence type="ECO:0000256" key="3">
    <source>
        <dbReference type="SAM" id="MobiDB-lite"/>
    </source>
</evidence>
<dbReference type="InterPro" id="IPR003877">
    <property type="entry name" value="SPRY_dom"/>
</dbReference>
<evidence type="ECO:0000259" key="4">
    <source>
        <dbReference type="PROSITE" id="PS50188"/>
    </source>
</evidence>
<keyword evidence="7" id="KW-1185">Reference proteome</keyword>
<dbReference type="VEuPathDB" id="TriTrypDB:LpyrH10_20_0320"/>
<feature type="compositionally biased region" description="Polar residues" evidence="3">
    <location>
        <begin position="4225"/>
        <end position="4247"/>
    </location>
</feature>
<feature type="compositionally biased region" description="Basic and acidic residues" evidence="3">
    <location>
        <begin position="4286"/>
        <end position="4304"/>
    </location>
</feature>
<dbReference type="VEuPathDB" id="TriTrypDB:LpyrH10_06_4440"/>
<feature type="compositionally biased region" description="Pro residues" evidence="3">
    <location>
        <begin position="5585"/>
        <end position="5596"/>
    </location>
</feature>
<dbReference type="InterPro" id="IPR001870">
    <property type="entry name" value="B30.2/SPRY"/>
</dbReference>
<feature type="region of interest" description="Disordered" evidence="3">
    <location>
        <begin position="2421"/>
        <end position="2459"/>
    </location>
</feature>
<dbReference type="InterPro" id="IPR043136">
    <property type="entry name" value="B30.2/SPRY_sf"/>
</dbReference>
<evidence type="ECO:0000259" key="5">
    <source>
        <dbReference type="PROSITE" id="PS50237"/>
    </source>
</evidence>
<dbReference type="InterPro" id="IPR013320">
    <property type="entry name" value="ConA-like_dom_sf"/>
</dbReference>
<feature type="compositionally biased region" description="Basic and acidic residues" evidence="3">
    <location>
        <begin position="3121"/>
        <end position="3131"/>
    </location>
</feature>
<dbReference type="OMA" id="GKFYGHW"/>
<feature type="compositionally biased region" description="Low complexity" evidence="3">
    <location>
        <begin position="5574"/>
        <end position="5584"/>
    </location>
</feature>
<evidence type="ECO:0000256" key="1">
    <source>
        <dbReference type="ARBA" id="ARBA00022786"/>
    </source>
</evidence>
<dbReference type="Pfam" id="PF00632">
    <property type="entry name" value="HECT"/>
    <property type="match status" value="2"/>
</dbReference>
<protein>
    <recommendedName>
        <fullName evidence="8">Ubiquitin-protein ligase</fullName>
    </recommendedName>
</protein>
<feature type="region of interest" description="Disordered" evidence="3">
    <location>
        <begin position="502"/>
        <end position="529"/>
    </location>
</feature>
<feature type="region of interest" description="Disordered" evidence="3">
    <location>
        <begin position="4961"/>
        <end position="4981"/>
    </location>
</feature>
<dbReference type="SMART" id="SM00119">
    <property type="entry name" value="HECTc"/>
    <property type="match status" value="1"/>
</dbReference>
<dbReference type="Pfam" id="PF00622">
    <property type="entry name" value="SPRY"/>
    <property type="match status" value="2"/>
</dbReference>
<feature type="domain" description="B30.2/SPRY" evidence="4">
    <location>
        <begin position="26"/>
        <end position="208"/>
    </location>
</feature>
<feature type="compositionally biased region" description="Gly residues" evidence="3">
    <location>
        <begin position="4381"/>
        <end position="4392"/>
    </location>
</feature>
<dbReference type="InterPro" id="IPR000569">
    <property type="entry name" value="HECT_dom"/>
</dbReference>